<dbReference type="PANTHER" id="PTHR14140:SF27">
    <property type="entry name" value="OS04G0289800 PROTEIN"/>
    <property type="match status" value="1"/>
</dbReference>
<dbReference type="SMART" id="SM00466">
    <property type="entry name" value="SRA"/>
    <property type="match status" value="1"/>
</dbReference>
<dbReference type="GO" id="GO:0005634">
    <property type="term" value="C:nucleus"/>
    <property type="evidence" value="ECO:0007669"/>
    <property type="project" value="UniProtKB-SubCell"/>
</dbReference>
<feature type="domain" description="YDG" evidence="4">
    <location>
        <begin position="459"/>
        <end position="594"/>
    </location>
</feature>
<dbReference type="InterPro" id="IPR015947">
    <property type="entry name" value="PUA-like_sf"/>
</dbReference>
<dbReference type="EMBL" id="JAUJLE010000130">
    <property type="protein sequence ID" value="KAK0978048.1"/>
    <property type="molecule type" value="Genomic_DNA"/>
</dbReference>
<feature type="compositionally biased region" description="Polar residues" evidence="3">
    <location>
        <begin position="195"/>
        <end position="207"/>
    </location>
</feature>
<keyword evidence="1 2" id="KW-0539">Nucleus</keyword>
<proteinExistence type="predicted"/>
<dbReference type="SUPFAM" id="SSF88697">
    <property type="entry name" value="PUA domain-like"/>
    <property type="match status" value="1"/>
</dbReference>
<evidence type="ECO:0000313" key="6">
    <source>
        <dbReference type="Proteomes" id="UP001175353"/>
    </source>
</evidence>
<feature type="region of interest" description="Disordered" evidence="3">
    <location>
        <begin position="153"/>
        <end position="337"/>
    </location>
</feature>
<protein>
    <recommendedName>
        <fullName evidence="4">YDG domain-containing protein</fullName>
    </recommendedName>
</protein>
<dbReference type="InterPro" id="IPR045134">
    <property type="entry name" value="UHRF1/2-like"/>
</dbReference>
<evidence type="ECO:0000256" key="2">
    <source>
        <dbReference type="PROSITE-ProRule" id="PRU00358"/>
    </source>
</evidence>
<dbReference type="PANTHER" id="PTHR14140">
    <property type="entry name" value="E3 UBIQUITIN-PROTEIN LIGASE UHRF-RELATED"/>
    <property type="match status" value="1"/>
</dbReference>
<sequence>MTVANLPNSFCTGTANTMGNEVSSLTDEQRAEHRNATIARMDARAAEAAAAEKSRLVALIKARDARIAEQAAADEANPRQLVRSSKGDAMTPQHRMRDVSMTSDESPTQSPAANSVEDGETGDDVLRAFQPRKEPIDRATSSKGLQSALPAHVEEPDPKHLQPVHRSGSGSIKASIRPPIPSHRDTQGLVDRAKSTQGQAISQQSGQPRKDEIPAQVNPVIKPTMLPPIDTSGRSAVPAKESSIPEITTSVSAKRPMPNTSTTEQNSTLKTPKRAALASPQSPDGSTPSSGLVSKKTGKSELSSAARATIEERPPAWYNKLKPGSRRNPDEANASTLLGRLRSDVKKCRGATGAQMEQLLATIRDELHILAFTKVSGQLLRENRMLHNEDGLPQIFDGKFSNGVTFPWDVMADAEELYNKWCLQDFETDLLRGIKRGKPGVTVDSIDREYKGRATSKFHGNGLLINGQWWPTQLTVVRDGAHGATIAGISGATGEGAYSCVMSGGSTYEDEDHGEWVLYCGTDSKYGTVTELTQRMLESVENGEPIRLIRSSQLKSPYAPEIGFRYDGLYKAVSYERLGDPSSIEQRHRFRLERIAGQAPIRGREPEKRPTKQELIAHRNDKRLRGFT</sequence>
<evidence type="ECO:0000259" key="4">
    <source>
        <dbReference type="PROSITE" id="PS51015"/>
    </source>
</evidence>
<dbReference type="InterPro" id="IPR003105">
    <property type="entry name" value="SRA_YDG"/>
</dbReference>
<accession>A0AAN6KEX1</accession>
<feature type="region of interest" description="Disordered" evidence="3">
    <location>
        <begin position="71"/>
        <end position="121"/>
    </location>
</feature>
<comment type="caution">
    <text evidence="5">The sequence shown here is derived from an EMBL/GenBank/DDBJ whole genome shotgun (WGS) entry which is preliminary data.</text>
</comment>
<feature type="compositionally biased region" description="Polar residues" evidence="3">
    <location>
        <begin position="279"/>
        <end position="292"/>
    </location>
</feature>
<dbReference type="InterPro" id="IPR036987">
    <property type="entry name" value="SRA-YDG_sf"/>
</dbReference>
<gene>
    <name evidence="5" type="ORF">LTR91_013079</name>
</gene>
<reference evidence="5" key="1">
    <citation type="submission" date="2023-06" db="EMBL/GenBank/DDBJ databases">
        <title>Black Yeasts Isolated from many extreme environments.</title>
        <authorList>
            <person name="Coleine C."/>
            <person name="Stajich J.E."/>
            <person name="Selbmann L."/>
        </authorList>
    </citation>
    <scope>NUCLEOTIDE SEQUENCE</scope>
    <source>
        <strain evidence="5">CCFEE 5200</strain>
    </source>
</reference>
<dbReference type="GO" id="GO:0044027">
    <property type="term" value="P:negative regulation of gene expression via chromosomal CpG island methylation"/>
    <property type="evidence" value="ECO:0007669"/>
    <property type="project" value="TreeGrafter"/>
</dbReference>
<evidence type="ECO:0000256" key="1">
    <source>
        <dbReference type="ARBA" id="ARBA00023242"/>
    </source>
</evidence>
<dbReference type="Proteomes" id="UP001175353">
    <property type="component" value="Unassembled WGS sequence"/>
</dbReference>
<feature type="compositionally biased region" description="Polar residues" evidence="3">
    <location>
        <begin position="100"/>
        <end position="113"/>
    </location>
</feature>
<name>A0AAN6KEX1_9PEZI</name>
<evidence type="ECO:0000256" key="3">
    <source>
        <dbReference type="SAM" id="MobiDB-lite"/>
    </source>
</evidence>
<evidence type="ECO:0000313" key="5">
    <source>
        <dbReference type="EMBL" id="KAK0978048.1"/>
    </source>
</evidence>
<dbReference type="Gene3D" id="2.30.280.10">
    <property type="entry name" value="SRA-YDG"/>
    <property type="match status" value="1"/>
</dbReference>
<comment type="subcellular location">
    <subcellularLocation>
        <location evidence="2">Nucleus</location>
    </subcellularLocation>
</comment>
<keyword evidence="6" id="KW-1185">Reference proteome</keyword>
<feature type="compositionally biased region" description="Basic and acidic residues" evidence="3">
    <location>
        <begin position="182"/>
        <end position="194"/>
    </location>
</feature>
<organism evidence="5 6">
    <name type="scientific">Friedmanniomyces endolithicus</name>
    <dbReference type="NCBI Taxonomy" id="329885"/>
    <lineage>
        <taxon>Eukaryota</taxon>
        <taxon>Fungi</taxon>
        <taxon>Dikarya</taxon>
        <taxon>Ascomycota</taxon>
        <taxon>Pezizomycotina</taxon>
        <taxon>Dothideomycetes</taxon>
        <taxon>Dothideomycetidae</taxon>
        <taxon>Mycosphaerellales</taxon>
        <taxon>Teratosphaeriaceae</taxon>
        <taxon>Friedmanniomyces</taxon>
    </lineage>
</organism>
<feature type="compositionally biased region" description="Polar residues" evidence="3">
    <location>
        <begin position="245"/>
        <end position="270"/>
    </location>
</feature>
<dbReference type="Pfam" id="PF02182">
    <property type="entry name" value="SAD_SRA"/>
    <property type="match status" value="1"/>
</dbReference>
<dbReference type="GO" id="GO:0016567">
    <property type="term" value="P:protein ubiquitination"/>
    <property type="evidence" value="ECO:0007669"/>
    <property type="project" value="TreeGrafter"/>
</dbReference>
<dbReference type="PROSITE" id="PS51015">
    <property type="entry name" value="YDG"/>
    <property type="match status" value="1"/>
</dbReference>
<dbReference type="AlphaFoldDB" id="A0AAN6KEX1"/>
<dbReference type="GO" id="GO:0061630">
    <property type="term" value="F:ubiquitin protein ligase activity"/>
    <property type="evidence" value="ECO:0007669"/>
    <property type="project" value="TreeGrafter"/>
</dbReference>